<evidence type="ECO:0000313" key="1">
    <source>
        <dbReference type="EMBL" id="CAM9868918.1"/>
    </source>
</evidence>
<reference evidence="1" key="1">
    <citation type="submission" date="2023-05" db="EMBL/GenBank/DDBJ databases">
        <authorList>
            <consortium name="ELIXIR-Norway"/>
        </authorList>
    </citation>
    <scope>NUCLEOTIDE SEQUENCE</scope>
</reference>
<evidence type="ECO:0000313" key="2">
    <source>
        <dbReference type="Proteomes" id="UP001162501"/>
    </source>
</evidence>
<sequence length="107" mass="11712">MGLSCAPPCVWPSPGSRGASCRGAIAAAQVRVPGRGLKGERRRQRQPEPHRGGAWDWGTASGFTVSRLRQDQSSERRLVFSQGPTLGPKMLAFSSVFCEQRCTWPTR</sequence>
<name>A0AC59YP06_RANTA</name>
<reference evidence="1" key="2">
    <citation type="submission" date="2025-03" db="EMBL/GenBank/DDBJ databases">
        <authorList>
            <consortium name="ELIXIR-Norway"/>
            <consortium name="Elixir Norway"/>
        </authorList>
    </citation>
    <scope>NUCLEOTIDE SEQUENCE</scope>
</reference>
<protein>
    <submittedName>
        <fullName evidence="1">Uncharacterized protein</fullName>
    </submittedName>
</protein>
<dbReference type="EMBL" id="OX596103">
    <property type="protein sequence ID" value="CAM9868918.1"/>
    <property type="molecule type" value="Genomic_DNA"/>
</dbReference>
<dbReference type="Proteomes" id="UP001162501">
    <property type="component" value="Chromosome 19"/>
</dbReference>
<accession>A0AC59YP06</accession>
<organism evidence="1 2">
    <name type="scientific">Rangifer tarandus platyrhynchus</name>
    <name type="common">Svalbard reindeer</name>
    <dbReference type="NCBI Taxonomy" id="3082113"/>
    <lineage>
        <taxon>Eukaryota</taxon>
        <taxon>Metazoa</taxon>
        <taxon>Chordata</taxon>
        <taxon>Craniata</taxon>
        <taxon>Vertebrata</taxon>
        <taxon>Euteleostomi</taxon>
        <taxon>Mammalia</taxon>
        <taxon>Eutheria</taxon>
        <taxon>Laurasiatheria</taxon>
        <taxon>Artiodactyla</taxon>
        <taxon>Ruminantia</taxon>
        <taxon>Pecora</taxon>
        <taxon>Cervidae</taxon>
        <taxon>Odocoileinae</taxon>
        <taxon>Rangifer</taxon>
    </lineage>
</organism>
<gene>
    <name evidence="1" type="ORF">MRATA1EN22A_LOCUS8621</name>
</gene>
<proteinExistence type="predicted"/>